<feature type="transmembrane region" description="Helical" evidence="1">
    <location>
        <begin position="35"/>
        <end position="60"/>
    </location>
</feature>
<keyword evidence="1" id="KW-0472">Membrane</keyword>
<gene>
    <name evidence="2" type="ORF">CVT24_007569</name>
</gene>
<keyword evidence="1" id="KW-1133">Transmembrane helix</keyword>
<comment type="caution">
    <text evidence="2">The sequence shown here is derived from an EMBL/GenBank/DDBJ whole genome shotgun (WGS) entry which is preliminary data.</text>
</comment>
<dbReference type="AlphaFoldDB" id="A0A409YKJ1"/>
<evidence type="ECO:0000313" key="2">
    <source>
        <dbReference type="EMBL" id="PPR03581.1"/>
    </source>
</evidence>
<reference evidence="2 3" key="1">
    <citation type="journal article" date="2018" name="Evol. Lett.">
        <title>Horizontal gene cluster transfer increased hallucinogenic mushroom diversity.</title>
        <authorList>
            <person name="Reynolds H.T."/>
            <person name="Vijayakumar V."/>
            <person name="Gluck-Thaler E."/>
            <person name="Korotkin H.B."/>
            <person name="Matheny P.B."/>
            <person name="Slot J.C."/>
        </authorList>
    </citation>
    <scope>NUCLEOTIDE SEQUENCE [LARGE SCALE GENOMIC DNA]</scope>
    <source>
        <strain evidence="2 3">2629</strain>
    </source>
</reference>
<protein>
    <submittedName>
        <fullName evidence="2">Uncharacterized protein</fullName>
    </submittedName>
</protein>
<dbReference type="InParanoid" id="A0A409YKJ1"/>
<evidence type="ECO:0000256" key="1">
    <source>
        <dbReference type="SAM" id="Phobius"/>
    </source>
</evidence>
<proteinExistence type="predicted"/>
<sequence>MTRIPACPTRIVQVNKSSVADDPTGKDPLRILPVFYVWLVGIFLESILYGCGLIQAWWYFR</sequence>
<dbReference type="Proteomes" id="UP000284842">
    <property type="component" value="Unassembled WGS sequence"/>
</dbReference>
<organism evidence="2 3">
    <name type="scientific">Panaeolus cyanescens</name>
    <dbReference type="NCBI Taxonomy" id="181874"/>
    <lineage>
        <taxon>Eukaryota</taxon>
        <taxon>Fungi</taxon>
        <taxon>Dikarya</taxon>
        <taxon>Basidiomycota</taxon>
        <taxon>Agaricomycotina</taxon>
        <taxon>Agaricomycetes</taxon>
        <taxon>Agaricomycetidae</taxon>
        <taxon>Agaricales</taxon>
        <taxon>Agaricineae</taxon>
        <taxon>Galeropsidaceae</taxon>
        <taxon>Panaeolus</taxon>
    </lineage>
</organism>
<keyword evidence="3" id="KW-1185">Reference proteome</keyword>
<accession>A0A409YKJ1</accession>
<keyword evidence="1" id="KW-0812">Transmembrane</keyword>
<dbReference type="EMBL" id="NHTK01001049">
    <property type="protein sequence ID" value="PPR03581.1"/>
    <property type="molecule type" value="Genomic_DNA"/>
</dbReference>
<name>A0A409YKJ1_9AGAR</name>
<evidence type="ECO:0000313" key="3">
    <source>
        <dbReference type="Proteomes" id="UP000284842"/>
    </source>
</evidence>